<keyword evidence="2" id="KW-1185">Reference proteome</keyword>
<evidence type="ECO:0000313" key="1">
    <source>
        <dbReference type="EMBL" id="KAH6924471.1"/>
    </source>
</evidence>
<gene>
    <name evidence="1" type="ORF">HPB50_018746</name>
</gene>
<accession>A0ACB7RRZ4</accession>
<protein>
    <submittedName>
        <fullName evidence="1">Uncharacterized protein</fullName>
    </submittedName>
</protein>
<sequence>MLKGESLRFVQAINIGEKDLSRSGLDTVSALKPSEATPADLFNLSIADGLSPFEGYELQLLYQFCDLNLPNLPLVGFPTFFSTSTPAPMHQYDNDNTVSPPQNVKLLPNRLMIC</sequence>
<evidence type="ECO:0000313" key="2">
    <source>
        <dbReference type="Proteomes" id="UP000821845"/>
    </source>
</evidence>
<proteinExistence type="predicted"/>
<dbReference type="Proteomes" id="UP000821845">
    <property type="component" value="Chromosome 8"/>
</dbReference>
<comment type="caution">
    <text evidence="1">The sequence shown here is derived from an EMBL/GenBank/DDBJ whole genome shotgun (WGS) entry which is preliminary data.</text>
</comment>
<organism evidence="1 2">
    <name type="scientific">Hyalomma asiaticum</name>
    <name type="common">Tick</name>
    <dbReference type="NCBI Taxonomy" id="266040"/>
    <lineage>
        <taxon>Eukaryota</taxon>
        <taxon>Metazoa</taxon>
        <taxon>Ecdysozoa</taxon>
        <taxon>Arthropoda</taxon>
        <taxon>Chelicerata</taxon>
        <taxon>Arachnida</taxon>
        <taxon>Acari</taxon>
        <taxon>Parasitiformes</taxon>
        <taxon>Ixodida</taxon>
        <taxon>Ixodoidea</taxon>
        <taxon>Ixodidae</taxon>
        <taxon>Hyalomminae</taxon>
        <taxon>Hyalomma</taxon>
    </lineage>
</organism>
<name>A0ACB7RRZ4_HYAAI</name>
<dbReference type="EMBL" id="CM023488">
    <property type="protein sequence ID" value="KAH6924471.1"/>
    <property type="molecule type" value="Genomic_DNA"/>
</dbReference>
<reference evidence="1" key="1">
    <citation type="submission" date="2020-05" db="EMBL/GenBank/DDBJ databases">
        <title>Large-scale comparative analyses of tick genomes elucidate their genetic diversity and vector capacities.</title>
        <authorList>
            <person name="Jia N."/>
            <person name="Wang J."/>
            <person name="Shi W."/>
            <person name="Du L."/>
            <person name="Sun Y."/>
            <person name="Zhan W."/>
            <person name="Jiang J."/>
            <person name="Wang Q."/>
            <person name="Zhang B."/>
            <person name="Ji P."/>
            <person name="Sakyi L.B."/>
            <person name="Cui X."/>
            <person name="Yuan T."/>
            <person name="Jiang B."/>
            <person name="Yang W."/>
            <person name="Lam T.T.-Y."/>
            <person name="Chang Q."/>
            <person name="Ding S."/>
            <person name="Wang X."/>
            <person name="Zhu J."/>
            <person name="Ruan X."/>
            <person name="Zhao L."/>
            <person name="Wei J."/>
            <person name="Que T."/>
            <person name="Du C."/>
            <person name="Cheng J."/>
            <person name="Dai P."/>
            <person name="Han X."/>
            <person name="Huang E."/>
            <person name="Gao Y."/>
            <person name="Liu J."/>
            <person name="Shao H."/>
            <person name="Ye R."/>
            <person name="Li L."/>
            <person name="Wei W."/>
            <person name="Wang X."/>
            <person name="Wang C."/>
            <person name="Yang T."/>
            <person name="Huo Q."/>
            <person name="Li W."/>
            <person name="Guo W."/>
            <person name="Chen H."/>
            <person name="Zhou L."/>
            <person name="Ni X."/>
            <person name="Tian J."/>
            <person name="Zhou Y."/>
            <person name="Sheng Y."/>
            <person name="Liu T."/>
            <person name="Pan Y."/>
            <person name="Xia L."/>
            <person name="Li J."/>
            <person name="Zhao F."/>
            <person name="Cao W."/>
        </authorList>
    </citation>
    <scope>NUCLEOTIDE SEQUENCE</scope>
    <source>
        <strain evidence="1">Hyas-2018</strain>
    </source>
</reference>